<organism evidence="3 4">
    <name type="scientific">Paramuricea clavata</name>
    <name type="common">Red gorgonian</name>
    <name type="synonym">Violescent sea-whip</name>
    <dbReference type="NCBI Taxonomy" id="317549"/>
    <lineage>
        <taxon>Eukaryota</taxon>
        <taxon>Metazoa</taxon>
        <taxon>Cnidaria</taxon>
        <taxon>Anthozoa</taxon>
        <taxon>Octocorallia</taxon>
        <taxon>Malacalcyonacea</taxon>
        <taxon>Plexauridae</taxon>
        <taxon>Paramuricea</taxon>
    </lineage>
</organism>
<dbReference type="PANTHER" id="PTHR37558:SF1">
    <property type="entry name" value="HTH CENPB-TYPE DOMAIN-CONTAINING PROTEIN"/>
    <property type="match status" value="1"/>
</dbReference>
<gene>
    <name evidence="3" type="ORF">PACLA_8A070421</name>
</gene>
<evidence type="ECO:0000313" key="3">
    <source>
        <dbReference type="EMBL" id="CAB3988166.1"/>
    </source>
</evidence>
<evidence type="ECO:0000313" key="4">
    <source>
        <dbReference type="Proteomes" id="UP001152795"/>
    </source>
</evidence>
<accession>A0A7D9DME1</accession>
<evidence type="ECO:0000256" key="2">
    <source>
        <dbReference type="SAM" id="MobiDB-lite"/>
    </source>
</evidence>
<dbReference type="OrthoDB" id="5982676at2759"/>
<proteinExistence type="predicted"/>
<dbReference type="EMBL" id="CACRXK020001289">
    <property type="protein sequence ID" value="CAB3988166.1"/>
    <property type="molecule type" value="Genomic_DNA"/>
</dbReference>
<protein>
    <submittedName>
        <fullName evidence="3">Uncharacterized protein</fullName>
    </submittedName>
</protein>
<keyword evidence="4" id="KW-1185">Reference proteome</keyword>
<feature type="coiled-coil region" evidence="1">
    <location>
        <begin position="333"/>
        <end position="378"/>
    </location>
</feature>
<feature type="compositionally biased region" description="Basic and acidic residues" evidence="2">
    <location>
        <begin position="249"/>
        <end position="266"/>
    </location>
</feature>
<comment type="caution">
    <text evidence="3">The sequence shown here is derived from an EMBL/GenBank/DDBJ whole genome shotgun (WGS) entry which is preliminary data.</text>
</comment>
<dbReference type="AlphaFoldDB" id="A0A7D9DME1"/>
<reference evidence="3" key="1">
    <citation type="submission" date="2020-04" db="EMBL/GenBank/DDBJ databases">
        <authorList>
            <person name="Alioto T."/>
            <person name="Alioto T."/>
            <person name="Gomez Garrido J."/>
        </authorList>
    </citation>
    <scope>NUCLEOTIDE SEQUENCE</scope>
    <source>
        <strain evidence="3">A484AB</strain>
    </source>
</reference>
<feature type="compositionally biased region" description="Basic residues" evidence="2">
    <location>
        <begin position="303"/>
        <end position="312"/>
    </location>
</feature>
<feature type="compositionally biased region" description="Acidic residues" evidence="2">
    <location>
        <begin position="281"/>
        <end position="293"/>
    </location>
</feature>
<feature type="region of interest" description="Disordered" evidence="2">
    <location>
        <begin position="248"/>
        <end position="312"/>
    </location>
</feature>
<dbReference type="PANTHER" id="PTHR37558">
    <property type="entry name" value="HTH CENPB-TYPE DOMAIN-CONTAINING PROTEIN"/>
    <property type="match status" value="1"/>
</dbReference>
<sequence>MATYYTDVSSLPFSAIYAFSDPEDMLESFNTLIQDCIDRHTPIKRVKVTRPPCPWLKTGDIQTLQIQRNKLHFEAYKTSLDSIWNAFRKVHNSLKTKIKAAKRSFYQTVLSSRNSKNIWKRTLGYTNNIASFISQKMAPFRWSNVAYDILLCKEVLARRPSSPMEWESVAETLSEIFSIAEKVVILKGRGCRERVDRLLMKYNEEDKKNLKKSGTEEEYSELHQLLEDISTYKRDIEDLKNVKIKGRERKKEKERLDKAKGTEMRNEALSGMSMLPHESDSGSENDDDLDEESALGAPAPAKKVSRKPRKRASRLSVMNMLEEKYDRKASLKEQELKQRMLEFEFEKQKFEIEAAERKERLDLELEEKRMMLSLLKDKLL</sequence>
<name>A0A7D9DME1_PARCT</name>
<dbReference type="Proteomes" id="UP001152795">
    <property type="component" value="Unassembled WGS sequence"/>
</dbReference>
<evidence type="ECO:0000256" key="1">
    <source>
        <dbReference type="SAM" id="Coils"/>
    </source>
</evidence>
<keyword evidence="1" id="KW-0175">Coiled coil</keyword>